<accession>A0A2Z3H2V6</accession>
<proteinExistence type="predicted"/>
<dbReference type="RefSeq" id="WP_010040934.1">
    <property type="nucleotide sequence ID" value="NZ_CP025958.1"/>
</dbReference>
<evidence type="ECO:0000313" key="1">
    <source>
        <dbReference type="EMBL" id="AWM39191.1"/>
    </source>
</evidence>
<name>A0A2Z3H2V6_9BACT</name>
<gene>
    <name evidence="1" type="ORF">C1280_20850</name>
</gene>
<dbReference type="KEGG" id="gog:C1280_20850"/>
<keyword evidence="2" id="KW-1185">Reference proteome</keyword>
<reference evidence="1 2" key="1">
    <citation type="submission" date="2018-01" db="EMBL/GenBank/DDBJ databases">
        <title>G. obscuriglobus.</title>
        <authorList>
            <person name="Franke J."/>
            <person name="Blomberg W."/>
            <person name="Selmecki A."/>
        </authorList>
    </citation>
    <scope>NUCLEOTIDE SEQUENCE [LARGE SCALE GENOMIC DNA]</scope>
    <source>
        <strain evidence="1 2">DSM 5831</strain>
    </source>
</reference>
<dbReference type="OrthoDB" id="9899511at2"/>
<evidence type="ECO:0000313" key="2">
    <source>
        <dbReference type="Proteomes" id="UP000245802"/>
    </source>
</evidence>
<sequence>MDIPSHIWARGYERSDPHEPLFGRYIRIDLTGRPNLRATFDAVAQLVVYGQQAAEVVPFSRVSWGVVIYGVEPHEVARIEAVKSEYVAMWERHPDVWPQLEPREVVFSVWFVDCGLRPFLGCVCEEAPWDLWVSGRDIRTERLYQRLLSEGQAPILMALNAVHAAELSDAWGGPAA</sequence>
<protein>
    <submittedName>
        <fullName evidence="1">Uncharacterized protein</fullName>
    </submittedName>
</protein>
<organism evidence="1 2">
    <name type="scientific">Gemmata obscuriglobus</name>
    <dbReference type="NCBI Taxonomy" id="114"/>
    <lineage>
        <taxon>Bacteria</taxon>
        <taxon>Pseudomonadati</taxon>
        <taxon>Planctomycetota</taxon>
        <taxon>Planctomycetia</taxon>
        <taxon>Gemmatales</taxon>
        <taxon>Gemmataceae</taxon>
        <taxon>Gemmata</taxon>
    </lineage>
</organism>
<dbReference type="Proteomes" id="UP000245802">
    <property type="component" value="Chromosome"/>
</dbReference>
<dbReference type="EMBL" id="CP025958">
    <property type="protein sequence ID" value="AWM39191.1"/>
    <property type="molecule type" value="Genomic_DNA"/>
</dbReference>
<dbReference type="AlphaFoldDB" id="A0A2Z3H2V6"/>